<evidence type="ECO:0000256" key="6">
    <source>
        <dbReference type="SAM" id="MobiDB-lite"/>
    </source>
</evidence>
<dbReference type="Proteomes" id="UP001500466">
    <property type="component" value="Unassembled WGS sequence"/>
</dbReference>
<organism evidence="8 9">
    <name type="scientific">Yinghuangia aomiensis</name>
    <dbReference type="NCBI Taxonomy" id="676205"/>
    <lineage>
        <taxon>Bacteria</taxon>
        <taxon>Bacillati</taxon>
        <taxon>Actinomycetota</taxon>
        <taxon>Actinomycetes</taxon>
        <taxon>Kitasatosporales</taxon>
        <taxon>Streptomycetaceae</taxon>
        <taxon>Yinghuangia</taxon>
    </lineage>
</organism>
<evidence type="ECO:0000256" key="1">
    <source>
        <dbReference type="ARBA" id="ARBA00022714"/>
    </source>
</evidence>
<dbReference type="SUPFAM" id="SSF55961">
    <property type="entry name" value="Bet v1-like"/>
    <property type="match status" value="1"/>
</dbReference>
<dbReference type="Pfam" id="PF00355">
    <property type="entry name" value="Rieske"/>
    <property type="match status" value="1"/>
</dbReference>
<feature type="region of interest" description="Disordered" evidence="6">
    <location>
        <begin position="410"/>
        <end position="459"/>
    </location>
</feature>
<proteinExistence type="predicted"/>
<name>A0ABP9I6B7_9ACTN</name>
<dbReference type="SUPFAM" id="SSF50022">
    <property type="entry name" value="ISP domain"/>
    <property type="match status" value="1"/>
</dbReference>
<dbReference type="CDD" id="cd03469">
    <property type="entry name" value="Rieske_RO_Alpha_N"/>
    <property type="match status" value="1"/>
</dbReference>
<sequence length="459" mass="50711">MTETRTRIETDLRRIGIDPDFWYPIALSRAIAAGNAVAASFAGERIALYRGTSGRLYALEDRCAHRQVPLSMGVVEGDILRCCYHAWAYRGTGRISQIPYLPKGVTRPPRGVRAYPVHEAFGLVFVFPGNPAKAAVMPPPELPACVSPRHRTMTFSRTVLCHYSFLHENLLDMNHQFLHRGVLGKIEPTLLGYDTGPTSVEARYRFTHKAGKKDRGAGLLAAERVGGADNPDVITIRTEYPYQTLTLVPEGADLPAFSLWVAYVPEDAEQRRSHVYGLLSIEKPRVPGALHLAWPFIRRFTERVFAEDRMAVEAEQRAWDEQRGDRNHEVFPLILDVRDVLRNNGLPLAAPCVRLRVLHGHRAAIRAMSRSWHVRISDGVMPCDAGDSFTLSAMPSKARIRRRTSSAVPAAVTASTMRSGTAAARPSAAAPARKASSTASCSAERPCAAQKSAYVRTEP</sequence>
<comment type="caution">
    <text evidence="8">The sequence shown here is derived from an EMBL/GenBank/DDBJ whole genome shotgun (WGS) entry which is preliminary data.</text>
</comment>
<dbReference type="InterPro" id="IPR050584">
    <property type="entry name" value="Cholesterol_7-desaturase"/>
</dbReference>
<keyword evidence="5" id="KW-0411">Iron-sulfur</keyword>
<evidence type="ECO:0000256" key="5">
    <source>
        <dbReference type="ARBA" id="ARBA00023014"/>
    </source>
</evidence>
<evidence type="ECO:0000259" key="7">
    <source>
        <dbReference type="PROSITE" id="PS51296"/>
    </source>
</evidence>
<dbReference type="Gene3D" id="2.102.10.10">
    <property type="entry name" value="Rieske [2Fe-2S] iron-sulphur domain"/>
    <property type="match status" value="1"/>
</dbReference>
<feature type="compositionally biased region" description="Low complexity" evidence="6">
    <location>
        <begin position="410"/>
        <end position="440"/>
    </location>
</feature>
<evidence type="ECO:0000313" key="9">
    <source>
        <dbReference type="Proteomes" id="UP001500466"/>
    </source>
</evidence>
<dbReference type="Gene3D" id="3.90.380.10">
    <property type="entry name" value="Naphthalene 1,2-dioxygenase Alpha Subunit, Chain A, domain 1"/>
    <property type="match status" value="1"/>
</dbReference>
<dbReference type="PANTHER" id="PTHR21266">
    <property type="entry name" value="IRON-SULFUR DOMAIN CONTAINING PROTEIN"/>
    <property type="match status" value="1"/>
</dbReference>
<evidence type="ECO:0000256" key="2">
    <source>
        <dbReference type="ARBA" id="ARBA00022723"/>
    </source>
</evidence>
<dbReference type="InterPro" id="IPR044043">
    <property type="entry name" value="VanA_C_cat"/>
</dbReference>
<accession>A0ABP9I6B7</accession>
<dbReference type="EMBL" id="BAABHS010000036">
    <property type="protein sequence ID" value="GAA4988889.1"/>
    <property type="molecule type" value="Genomic_DNA"/>
</dbReference>
<feature type="domain" description="Rieske" evidence="7">
    <location>
        <begin position="22"/>
        <end position="126"/>
    </location>
</feature>
<protein>
    <recommendedName>
        <fullName evidence="7">Rieske domain-containing protein</fullName>
    </recommendedName>
</protein>
<keyword evidence="4" id="KW-0408">Iron</keyword>
<dbReference type="InterPro" id="IPR036922">
    <property type="entry name" value="Rieske_2Fe-2S_sf"/>
</dbReference>
<reference evidence="9" key="1">
    <citation type="journal article" date="2019" name="Int. J. Syst. Evol. Microbiol.">
        <title>The Global Catalogue of Microorganisms (GCM) 10K type strain sequencing project: providing services to taxonomists for standard genome sequencing and annotation.</title>
        <authorList>
            <consortium name="The Broad Institute Genomics Platform"/>
            <consortium name="The Broad Institute Genome Sequencing Center for Infectious Disease"/>
            <person name="Wu L."/>
            <person name="Ma J."/>
        </authorList>
    </citation>
    <scope>NUCLEOTIDE SEQUENCE [LARGE SCALE GENOMIC DNA]</scope>
    <source>
        <strain evidence="9">JCM 17986</strain>
    </source>
</reference>
<evidence type="ECO:0000256" key="3">
    <source>
        <dbReference type="ARBA" id="ARBA00023002"/>
    </source>
</evidence>
<dbReference type="PROSITE" id="PS51296">
    <property type="entry name" value="RIESKE"/>
    <property type="match status" value="1"/>
</dbReference>
<gene>
    <name evidence="8" type="ORF">GCM10023205_69900</name>
</gene>
<keyword evidence="9" id="KW-1185">Reference proteome</keyword>
<dbReference type="Pfam" id="PF19112">
    <property type="entry name" value="VanA_C"/>
    <property type="match status" value="1"/>
</dbReference>
<evidence type="ECO:0000256" key="4">
    <source>
        <dbReference type="ARBA" id="ARBA00023004"/>
    </source>
</evidence>
<keyword evidence="2" id="KW-0479">Metal-binding</keyword>
<dbReference type="PANTHER" id="PTHR21266:SF60">
    <property type="entry name" value="3-KETOSTEROID-9-ALPHA-MONOOXYGENASE, OXYGENASE COMPONENT"/>
    <property type="match status" value="1"/>
</dbReference>
<dbReference type="InterPro" id="IPR017941">
    <property type="entry name" value="Rieske_2Fe-2S"/>
</dbReference>
<keyword evidence="1" id="KW-0001">2Fe-2S</keyword>
<keyword evidence="3" id="KW-0560">Oxidoreductase</keyword>
<evidence type="ECO:0000313" key="8">
    <source>
        <dbReference type="EMBL" id="GAA4988889.1"/>
    </source>
</evidence>